<reference evidence="1 2" key="1">
    <citation type="submission" date="2018-06" db="EMBL/GenBank/DDBJ databases">
        <title>Genomic Encyclopedia of Archaeal and Bacterial Type Strains, Phase II (KMG-II): from individual species to whole genera.</title>
        <authorList>
            <person name="Goeker M."/>
        </authorList>
    </citation>
    <scope>NUCLEOTIDE SEQUENCE [LARGE SCALE GENOMIC DNA]</scope>
    <source>
        <strain evidence="1 2">DSM 24464</strain>
    </source>
</reference>
<dbReference type="OrthoDB" id="886739at2"/>
<dbReference type="EMBL" id="QLLO01000005">
    <property type="protein sequence ID" value="RAJ14537.1"/>
    <property type="molecule type" value="Genomic_DNA"/>
</dbReference>
<dbReference type="Proteomes" id="UP000248703">
    <property type="component" value="Unassembled WGS sequence"/>
</dbReference>
<dbReference type="AlphaFoldDB" id="A0A327RLC7"/>
<evidence type="ECO:0000313" key="2">
    <source>
        <dbReference type="Proteomes" id="UP000248703"/>
    </source>
</evidence>
<name>A0A327RLC7_9FLAO</name>
<comment type="caution">
    <text evidence="1">The sequence shown here is derived from an EMBL/GenBank/DDBJ whole genome shotgun (WGS) entry which is preliminary data.</text>
</comment>
<gene>
    <name evidence="1" type="ORF">LY08_01713</name>
</gene>
<protein>
    <submittedName>
        <fullName evidence="1">Uncharacterized protein</fullName>
    </submittedName>
</protein>
<proteinExistence type="predicted"/>
<keyword evidence="2" id="KW-1185">Reference proteome</keyword>
<accession>A0A327RLC7</accession>
<sequence>MTCGINAQSEKDSTELKKPIFTHTVKVEFKSDFNIEGAKKAIKEENIRILFPGGFGGMPDFDNEIDIAFQKKYSVEFFSQGCIRMGEDENEEEYNQTIFTYLDKKYGKKWRNEIRDGAIGMN</sequence>
<organism evidence="1 2">
    <name type="scientific">Olleya aquimaris</name>
    <dbReference type="NCBI Taxonomy" id="639310"/>
    <lineage>
        <taxon>Bacteria</taxon>
        <taxon>Pseudomonadati</taxon>
        <taxon>Bacteroidota</taxon>
        <taxon>Flavobacteriia</taxon>
        <taxon>Flavobacteriales</taxon>
        <taxon>Flavobacteriaceae</taxon>
    </lineage>
</organism>
<evidence type="ECO:0000313" key="1">
    <source>
        <dbReference type="EMBL" id="RAJ14537.1"/>
    </source>
</evidence>